<gene>
    <name evidence="2" type="ORF">N7456_010999</name>
</gene>
<name>A0A9W9ESX7_9EURO</name>
<keyword evidence="3" id="KW-1185">Reference proteome</keyword>
<dbReference type="SUPFAM" id="SSF50129">
    <property type="entry name" value="GroES-like"/>
    <property type="match status" value="1"/>
</dbReference>
<feature type="region of interest" description="Disordered" evidence="1">
    <location>
        <begin position="375"/>
        <end position="401"/>
    </location>
</feature>
<feature type="compositionally biased region" description="Gly residues" evidence="1">
    <location>
        <begin position="375"/>
        <end position="387"/>
    </location>
</feature>
<dbReference type="InterPro" id="IPR011032">
    <property type="entry name" value="GroES-like_sf"/>
</dbReference>
<feature type="region of interest" description="Disordered" evidence="1">
    <location>
        <begin position="19"/>
        <end position="40"/>
    </location>
</feature>
<evidence type="ECO:0000313" key="2">
    <source>
        <dbReference type="EMBL" id="KAJ5087383.1"/>
    </source>
</evidence>
<comment type="caution">
    <text evidence="2">The sequence shown here is derived from an EMBL/GenBank/DDBJ whole genome shotgun (WGS) entry which is preliminary data.</text>
</comment>
<feature type="compositionally biased region" description="Low complexity" evidence="1">
    <location>
        <begin position="121"/>
        <end position="139"/>
    </location>
</feature>
<feature type="region of interest" description="Disordered" evidence="1">
    <location>
        <begin position="297"/>
        <end position="343"/>
    </location>
</feature>
<dbReference type="Gene3D" id="3.90.180.10">
    <property type="entry name" value="Medium-chain alcohol dehydrogenases, catalytic domain"/>
    <property type="match status" value="1"/>
</dbReference>
<feature type="region of interest" description="Disordered" evidence="1">
    <location>
        <begin position="100"/>
        <end position="147"/>
    </location>
</feature>
<feature type="compositionally biased region" description="Polar residues" evidence="1">
    <location>
        <begin position="109"/>
        <end position="119"/>
    </location>
</feature>
<dbReference type="PANTHER" id="PTHR43482">
    <property type="entry name" value="PROTEIN AST1-RELATED"/>
    <property type="match status" value="1"/>
</dbReference>
<evidence type="ECO:0000313" key="3">
    <source>
        <dbReference type="Proteomes" id="UP001149165"/>
    </source>
</evidence>
<reference evidence="2" key="1">
    <citation type="submission" date="2022-11" db="EMBL/GenBank/DDBJ databases">
        <authorList>
            <person name="Petersen C."/>
        </authorList>
    </citation>
    <scope>NUCLEOTIDE SEQUENCE</scope>
    <source>
        <strain evidence="2">IBT 30069</strain>
    </source>
</reference>
<evidence type="ECO:0000256" key="1">
    <source>
        <dbReference type="SAM" id="MobiDB-lite"/>
    </source>
</evidence>
<dbReference type="InterPro" id="IPR052585">
    <property type="entry name" value="Lipid_raft_assoc_Zn_ADH"/>
</dbReference>
<feature type="compositionally biased region" description="Gly residues" evidence="1">
    <location>
        <begin position="303"/>
        <end position="319"/>
    </location>
</feature>
<proteinExistence type="predicted"/>
<feature type="compositionally biased region" description="Low complexity" evidence="1">
    <location>
        <begin position="388"/>
        <end position="400"/>
    </location>
</feature>
<dbReference type="OrthoDB" id="3509362at2759"/>
<protein>
    <recommendedName>
        <fullName evidence="4">Enoyl reductase (ER) domain-containing protein</fullName>
    </recommendedName>
</protein>
<dbReference type="Gene3D" id="3.40.50.720">
    <property type="entry name" value="NAD(P)-binding Rossmann-like Domain"/>
    <property type="match status" value="1"/>
</dbReference>
<dbReference type="PANTHER" id="PTHR43482:SF1">
    <property type="entry name" value="PROTEIN AST1-RELATED"/>
    <property type="match status" value="1"/>
</dbReference>
<dbReference type="AlphaFoldDB" id="A0A9W9ESX7"/>
<evidence type="ECO:0008006" key="4">
    <source>
        <dbReference type="Google" id="ProtNLM"/>
    </source>
</evidence>
<accession>A0A9W9ESX7</accession>
<dbReference type="Proteomes" id="UP001149165">
    <property type="component" value="Unassembled WGS sequence"/>
</dbReference>
<reference evidence="2" key="2">
    <citation type="journal article" date="2023" name="IMA Fungus">
        <title>Comparative genomic study of the Penicillium genus elucidates a diverse pangenome and 15 lateral gene transfer events.</title>
        <authorList>
            <person name="Petersen C."/>
            <person name="Sorensen T."/>
            <person name="Nielsen M.R."/>
            <person name="Sondergaard T.E."/>
            <person name="Sorensen J.L."/>
            <person name="Fitzpatrick D.A."/>
            <person name="Frisvad J.C."/>
            <person name="Nielsen K.L."/>
        </authorList>
    </citation>
    <scope>NUCLEOTIDE SEQUENCE</scope>
    <source>
        <strain evidence="2">IBT 30069</strain>
    </source>
</reference>
<sequence length="643" mass="66797">MSVESPMVSGNIAADIMNPSTAYSPSAQPPKKFSTATDDQSFIPPTMRALYYSPGFAPITNTYPTRGSISAKEESNLPPDARAASMVDRENTLINPRSGSIAFKEERAASSSAPRTVNEPTGISSPAAGATASGSASISGSGGISGSGIGGTSPAGTLILDTSFPTPQPATHQYLLKVHTAAFCQDELRLAMTLNPSKTTPQIPLHSVCATVITTPPQDHDRPLGPKYKIGDVVWGVLSYTRDGGAADYVIANENEVALKPPNITSAEAAALALPALTAWGALFRIAGIDPNVWSRETNAGGTKTGSGASSGKGSGQSGKSGQSGNDGTGQSGREQRGSLSRLSFGSGRGFGFGAGSSEKGAGSGHRFSLASLTGGGGGASGSGSGAGKDTASGSTGGSTRKLSMASIGNFAAASGRKLSLTSSSSSGSGNGFRKNKPLRILVTNARDSEVGRVAVQLLRAEKLFPVTSPRPWICVTCTVAEETVLRDDWTVDEILVIPHLPTTEECDLGNMFRSRKWDPVDIVLDCTGGEVFRAAHSRDVVRDSGCVLTAVDPRPVQEPATAYEQDMLKQRKRGLKSRFVPVNPDSVAMKRISELVEDRVLRGREEQVVDLSKAAKLLEGKAAGAAGRRRGGMMVVRINPVC</sequence>
<organism evidence="2 3">
    <name type="scientific">Penicillium angulare</name>
    <dbReference type="NCBI Taxonomy" id="116970"/>
    <lineage>
        <taxon>Eukaryota</taxon>
        <taxon>Fungi</taxon>
        <taxon>Dikarya</taxon>
        <taxon>Ascomycota</taxon>
        <taxon>Pezizomycotina</taxon>
        <taxon>Eurotiomycetes</taxon>
        <taxon>Eurotiomycetidae</taxon>
        <taxon>Eurotiales</taxon>
        <taxon>Aspergillaceae</taxon>
        <taxon>Penicillium</taxon>
    </lineage>
</organism>
<dbReference type="EMBL" id="JAPQKH010000007">
    <property type="protein sequence ID" value="KAJ5087383.1"/>
    <property type="molecule type" value="Genomic_DNA"/>
</dbReference>